<gene>
    <name evidence="2" type="ORF">CGOC_LOCUS13584</name>
</gene>
<dbReference type="GO" id="GO:0005737">
    <property type="term" value="C:cytoplasm"/>
    <property type="evidence" value="ECO:0007669"/>
    <property type="project" value="TreeGrafter"/>
</dbReference>
<dbReference type="Proteomes" id="UP000271889">
    <property type="component" value="Unassembled WGS sequence"/>
</dbReference>
<evidence type="ECO:0000313" key="3">
    <source>
        <dbReference type="Proteomes" id="UP000271889"/>
    </source>
</evidence>
<dbReference type="OrthoDB" id="5809458at2759"/>
<dbReference type="AlphaFoldDB" id="A0A3P7NQ34"/>
<keyword evidence="1" id="KW-0472">Membrane</keyword>
<dbReference type="PANTHER" id="PTHR12289">
    <property type="entry name" value="METAXIN RELATED"/>
    <property type="match status" value="1"/>
</dbReference>
<evidence type="ECO:0008006" key="4">
    <source>
        <dbReference type="Google" id="ProtNLM"/>
    </source>
</evidence>
<keyword evidence="1" id="KW-0812">Transmembrane</keyword>
<sequence length="75" mass="8669">MVLWTAIALAGVAYIVYKLFFAAKNGKPEILKKEWKKDTVYLYQFPRAKALPNLSPFCLKIETFLRANKIPYEVS</sequence>
<accession>A0A3P7NQ34</accession>
<protein>
    <recommendedName>
        <fullName evidence="4">Thioredoxin-like fold domain-containing protein</fullName>
    </recommendedName>
</protein>
<keyword evidence="1" id="KW-1133">Transmembrane helix</keyword>
<evidence type="ECO:0000256" key="1">
    <source>
        <dbReference type="SAM" id="Phobius"/>
    </source>
</evidence>
<feature type="transmembrane region" description="Helical" evidence="1">
    <location>
        <begin position="6"/>
        <end position="23"/>
    </location>
</feature>
<organism evidence="2 3">
    <name type="scientific">Cylicostephanus goldi</name>
    <name type="common">Nematode worm</name>
    <dbReference type="NCBI Taxonomy" id="71465"/>
    <lineage>
        <taxon>Eukaryota</taxon>
        <taxon>Metazoa</taxon>
        <taxon>Ecdysozoa</taxon>
        <taxon>Nematoda</taxon>
        <taxon>Chromadorea</taxon>
        <taxon>Rhabditida</taxon>
        <taxon>Rhabditina</taxon>
        <taxon>Rhabditomorpha</taxon>
        <taxon>Strongyloidea</taxon>
        <taxon>Strongylidae</taxon>
        <taxon>Cylicostephanus</taxon>
    </lineage>
</organism>
<reference evidence="2 3" key="1">
    <citation type="submission" date="2018-11" db="EMBL/GenBank/DDBJ databases">
        <authorList>
            <consortium name="Pathogen Informatics"/>
        </authorList>
    </citation>
    <scope>NUCLEOTIDE SEQUENCE [LARGE SCALE GENOMIC DNA]</scope>
</reference>
<dbReference type="EMBL" id="UYRV01132827">
    <property type="protein sequence ID" value="VDN37848.1"/>
    <property type="molecule type" value="Genomic_DNA"/>
</dbReference>
<dbReference type="PANTHER" id="PTHR12289:SF32">
    <property type="entry name" value="GST_C_6 DOMAIN-CONTAINING PROTEIN"/>
    <property type="match status" value="1"/>
</dbReference>
<keyword evidence="3" id="KW-1185">Reference proteome</keyword>
<proteinExistence type="predicted"/>
<evidence type="ECO:0000313" key="2">
    <source>
        <dbReference type="EMBL" id="VDN37848.1"/>
    </source>
</evidence>
<dbReference type="InterPro" id="IPR050931">
    <property type="entry name" value="Mito_Protein_Transport_Metaxin"/>
</dbReference>
<name>A0A3P7NQ34_CYLGO</name>